<evidence type="ECO:0000313" key="1">
    <source>
        <dbReference type="EMBL" id="RMO65440.1"/>
    </source>
</evidence>
<protein>
    <submittedName>
        <fullName evidence="1">Uncharacterized protein</fullName>
    </submittedName>
</protein>
<proteinExistence type="predicted"/>
<accession>A0A0Q0DJ09</accession>
<gene>
    <name evidence="1" type="ORF">ALQ37_200036</name>
</gene>
<reference evidence="1 2" key="1">
    <citation type="submission" date="2018-08" db="EMBL/GenBank/DDBJ databases">
        <title>Recombination of ecologically and evolutionarily significant loci maintains genetic cohesion in the Pseudomonas syringae species complex.</title>
        <authorList>
            <person name="Dillon M."/>
            <person name="Thakur S."/>
            <person name="Almeida R.N.D."/>
            <person name="Weir B.S."/>
            <person name="Guttman D.S."/>
        </authorList>
    </citation>
    <scope>NUCLEOTIDE SEQUENCE [LARGE SCALE GENOMIC DNA]</scope>
    <source>
        <strain evidence="1 2">ICMP 4388</strain>
    </source>
</reference>
<organism evidence="1 2">
    <name type="scientific">Pseudomonas syringae pv. aptata</name>
    <dbReference type="NCBI Taxonomy" id="83167"/>
    <lineage>
        <taxon>Bacteria</taxon>
        <taxon>Pseudomonadati</taxon>
        <taxon>Pseudomonadota</taxon>
        <taxon>Gammaproteobacteria</taxon>
        <taxon>Pseudomonadales</taxon>
        <taxon>Pseudomonadaceae</taxon>
        <taxon>Pseudomonas</taxon>
        <taxon>Pseudomonas syringae</taxon>
    </lineage>
</organism>
<comment type="caution">
    <text evidence="1">The sequence shown here is derived from an EMBL/GenBank/DDBJ whole genome shotgun (WGS) entry which is preliminary data.</text>
</comment>
<name>A0A0Q0DJ09_PSEAP</name>
<evidence type="ECO:0000313" key="2">
    <source>
        <dbReference type="Proteomes" id="UP000274541"/>
    </source>
</evidence>
<dbReference type="RefSeq" id="WP_057445992.1">
    <property type="nucleotide sequence ID" value="NZ_LJRP01000139.1"/>
</dbReference>
<dbReference type="Proteomes" id="UP000274541">
    <property type="component" value="Unassembled WGS sequence"/>
</dbReference>
<dbReference type="AlphaFoldDB" id="A0A0Q0DJ09"/>
<dbReference type="EMBL" id="RBPX01000180">
    <property type="protein sequence ID" value="RMO65440.1"/>
    <property type="molecule type" value="Genomic_DNA"/>
</dbReference>
<sequence length="101" mass="11612">MKEKIKTFDQLPDLYGTIIELALRFGYWKVGNKFNDRKGECVIVLDDLTVFMHSDVPLIVVKEIGLAVRKSKRREVSLFLDGAVVTPKQIKMLVEMERQTA</sequence>